<dbReference type="InterPro" id="IPR053162">
    <property type="entry name" value="DnaD"/>
</dbReference>
<keyword evidence="4" id="KW-1185">Reference proteome</keyword>
<dbReference type="NCBIfam" id="TIGR01446">
    <property type="entry name" value="DnaD_dom"/>
    <property type="match status" value="1"/>
</dbReference>
<dbReference type="AlphaFoldDB" id="D3T361"/>
<name>D3T361_THEIA</name>
<comment type="similarity">
    <text evidence="1">Belongs to the DnaB/DnaD family.</text>
</comment>
<dbReference type="InterPro" id="IPR034829">
    <property type="entry name" value="DnaD-like_sf"/>
</dbReference>
<evidence type="ECO:0000256" key="1">
    <source>
        <dbReference type="ARBA" id="ARBA00093462"/>
    </source>
</evidence>
<dbReference type="PANTHER" id="PTHR37293:SF5">
    <property type="entry name" value="DNA REPLICATION PROTEIN"/>
    <property type="match status" value="1"/>
</dbReference>
<dbReference type="Pfam" id="PF13730">
    <property type="entry name" value="HTH_36"/>
    <property type="match status" value="1"/>
</dbReference>
<evidence type="ECO:0000313" key="4">
    <source>
        <dbReference type="Proteomes" id="UP000001552"/>
    </source>
</evidence>
<dbReference type="RefSeq" id="WP_004405557.1">
    <property type="nucleotide sequence ID" value="NC_013921.1"/>
</dbReference>
<dbReference type="HOGENOM" id="CLU_933628_0_0_9"/>
<feature type="domain" description="DnaB/C C-terminal" evidence="2">
    <location>
        <begin position="197"/>
        <end position="267"/>
    </location>
</feature>
<reference evidence="3" key="1">
    <citation type="submission" date="2010-02" db="EMBL/GenBank/DDBJ databases">
        <title>Complete sequence of Thermoanaerobacter italicus Ab9.</title>
        <authorList>
            <consortium name="US DOE Joint Genome Institute"/>
            <person name="Lucas S."/>
            <person name="Copeland A."/>
            <person name="Lapidus A."/>
            <person name="Cheng J.-F."/>
            <person name="Bruce D."/>
            <person name="Goodwin L."/>
            <person name="Pitluck S."/>
            <person name="Chertkov O."/>
            <person name="Detter J.C."/>
            <person name="Han C."/>
            <person name="Tapia R."/>
            <person name="Land M."/>
            <person name="Hauser L."/>
            <person name="Kyrpides N."/>
            <person name="Mikhailova N."/>
            <person name="Hemme C.L."/>
            <person name="Woyke T."/>
        </authorList>
    </citation>
    <scope>NUCLEOTIDE SEQUENCE [LARGE SCALE GENOMIC DNA]</scope>
    <source>
        <strain evidence="3">Ab9</strain>
    </source>
</reference>
<dbReference type="Pfam" id="PF07261">
    <property type="entry name" value="DnaB_2"/>
    <property type="match status" value="1"/>
</dbReference>
<dbReference type="Proteomes" id="UP000001552">
    <property type="component" value="Chromosome"/>
</dbReference>
<protein>
    <submittedName>
        <fullName evidence="3">Primosome, DnaD subunit</fullName>
    </submittedName>
</protein>
<dbReference type="KEGG" id="tit:Thit_1405"/>
<gene>
    <name evidence="3" type="ordered locus">Thit_1405</name>
</gene>
<dbReference type="Gene3D" id="1.10.10.630">
    <property type="entry name" value="DnaD domain-like"/>
    <property type="match status" value="1"/>
</dbReference>
<evidence type="ECO:0000259" key="2">
    <source>
        <dbReference type="Pfam" id="PF07261"/>
    </source>
</evidence>
<dbReference type="EMBL" id="CP001936">
    <property type="protein sequence ID" value="ADD02663.1"/>
    <property type="molecule type" value="Genomic_DNA"/>
</dbReference>
<dbReference type="InterPro" id="IPR006343">
    <property type="entry name" value="DnaB/C_C"/>
</dbReference>
<sequence>MNYIKQLNAFYDWLQANTLTPSAQLLYHVLLMINNRCGWSEYFQRTNQSLCGIMGVSENTLKRARNELKQKNLIDFKPANKKGESTTYRIIDLTNKVSNIDTKPDTKIDTQVKVSNIDTQIDTNADTKPDTKLDTKPDTQTDAINKLKYKLKLKYKHNEVVDDVDVKKASCQTEKVSNIDTQIDTKMTNDTLVKVVNLFEQSGMGTINATIAESLEYISNNYPYELIEEAFRRARLNHATSIRYVEKILLAWREKDIESLEQLMMYEKKKNKGGSKGAKSQFDNWGNDEQYEGIGISF</sequence>
<dbReference type="OrthoDB" id="7365718at2"/>
<accession>D3T361</accession>
<dbReference type="SUPFAM" id="SSF158499">
    <property type="entry name" value="DnaD domain-like"/>
    <property type="match status" value="1"/>
</dbReference>
<organism evidence="3 4">
    <name type="scientific">Thermoanaerobacter italicus (strain DSM 9252 / Ab9)</name>
    <dbReference type="NCBI Taxonomy" id="580331"/>
    <lineage>
        <taxon>Bacteria</taxon>
        <taxon>Bacillati</taxon>
        <taxon>Bacillota</taxon>
        <taxon>Clostridia</taxon>
        <taxon>Thermoanaerobacterales</taxon>
        <taxon>Thermoanaerobacteraceae</taxon>
        <taxon>Thermoanaerobacter</taxon>
    </lineage>
</organism>
<evidence type="ECO:0000313" key="3">
    <source>
        <dbReference type="EMBL" id="ADD02663.1"/>
    </source>
</evidence>
<dbReference type="eggNOG" id="COG3935">
    <property type="taxonomic scope" value="Bacteria"/>
</dbReference>
<dbReference type="PANTHER" id="PTHR37293">
    <property type="entry name" value="PHAGE REPLICATION PROTEIN-RELATED"/>
    <property type="match status" value="1"/>
</dbReference>
<proteinExistence type="inferred from homology"/>